<accession>A0ABT9J997</accession>
<dbReference type="SUPFAM" id="SSF56399">
    <property type="entry name" value="ADP-ribosylation"/>
    <property type="match status" value="1"/>
</dbReference>
<dbReference type="EMBL" id="JAVAMQ010000001">
    <property type="protein sequence ID" value="MDP5305641.1"/>
    <property type="molecule type" value="Genomic_DNA"/>
</dbReference>
<proteinExistence type="predicted"/>
<evidence type="ECO:0000313" key="2">
    <source>
        <dbReference type="Proteomes" id="UP001224997"/>
    </source>
</evidence>
<evidence type="ECO:0000313" key="1">
    <source>
        <dbReference type="EMBL" id="MDP5305641.1"/>
    </source>
</evidence>
<comment type="caution">
    <text evidence="1">The sequence shown here is derived from an EMBL/GenBank/DDBJ whole genome shotgun (WGS) entry which is preliminary data.</text>
</comment>
<gene>
    <name evidence="1" type="ORF">Q5Y72_00830</name>
</gene>
<dbReference type="PANTHER" id="PTHR34129:SF1">
    <property type="entry name" value="DUF952 DOMAIN-CONTAINING PROTEIN"/>
    <property type="match status" value="1"/>
</dbReference>
<dbReference type="PANTHER" id="PTHR34129">
    <property type="entry name" value="BLR1139 PROTEIN"/>
    <property type="match status" value="1"/>
</dbReference>
<dbReference type="Pfam" id="PF06108">
    <property type="entry name" value="DUF952"/>
    <property type="match status" value="1"/>
</dbReference>
<dbReference type="Proteomes" id="UP001224997">
    <property type="component" value="Unassembled WGS sequence"/>
</dbReference>
<protein>
    <submittedName>
        <fullName evidence="1">DUF952 domain-containing protein</fullName>
    </submittedName>
</protein>
<dbReference type="Gene3D" id="3.20.170.20">
    <property type="entry name" value="Protein of unknown function DUF952"/>
    <property type="match status" value="1"/>
</dbReference>
<dbReference type="InterPro" id="IPR009297">
    <property type="entry name" value="DUF952"/>
</dbReference>
<reference evidence="1 2" key="1">
    <citation type="submission" date="2023-08" db="EMBL/GenBank/DDBJ databases">
        <authorList>
            <person name="Park J.-S."/>
        </authorList>
    </citation>
    <scope>NUCLEOTIDE SEQUENCE [LARGE SCALE GENOMIC DNA]</scope>
    <source>
        <strain evidence="1 2">2205BS29-5</strain>
    </source>
</reference>
<dbReference type="RefSeq" id="WP_305961518.1">
    <property type="nucleotide sequence ID" value="NZ_JAVAMQ010000001.1"/>
</dbReference>
<sequence>MLIYKILRAPEWAAMQADGHTDGAPVDLRDGFIHLSTGPQLAGTLDRHFAGEEDLTLLACDAEALAGDLRWEEARGGQLFPHLFRSLRLSDVVWTRPARDAGQLPR</sequence>
<keyword evidence="2" id="KW-1185">Reference proteome</keyword>
<organism evidence="1 2">
    <name type="scientific">Paracoccus spongiarum</name>
    <dbReference type="NCBI Taxonomy" id="3064387"/>
    <lineage>
        <taxon>Bacteria</taxon>
        <taxon>Pseudomonadati</taxon>
        <taxon>Pseudomonadota</taxon>
        <taxon>Alphaproteobacteria</taxon>
        <taxon>Rhodobacterales</taxon>
        <taxon>Paracoccaceae</taxon>
        <taxon>Paracoccus</taxon>
    </lineage>
</organism>
<name>A0ABT9J997_9RHOB</name>